<feature type="transmembrane region" description="Helical" evidence="6">
    <location>
        <begin position="339"/>
        <end position="357"/>
    </location>
</feature>
<dbReference type="PANTHER" id="PTHR23511">
    <property type="entry name" value="SYNAPTIC VESICLE GLYCOPROTEIN 2"/>
    <property type="match status" value="1"/>
</dbReference>
<evidence type="ECO:0000256" key="5">
    <source>
        <dbReference type="ARBA" id="ARBA00023136"/>
    </source>
</evidence>
<feature type="transmembrane region" description="Helical" evidence="6">
    <location>
        <begin position="423"/>
        <end position="446"/>
    </location>
</feature>
<evidence type="ECO:0000259" key="7">
    <source>
        <dbReference type="PROSITE" id="PS50850"/>
    </source>
</evidence>
<feature type="transmembrane region" description="Helical" evidence="6">
    <location>
        <begin position="150"/>
        <end position="171"/>
    </location>
</feature>
<keyword evidence="9" id="KW-1185">Reference proteome</keyword>
<feature type="transmembrane region" description="Helical" evidence="6">
    <location>
        <begin position="177"/>
        <end position="195"/>
    </location>
</feature>
<dbReference type="InterPro" id="IPR005829">
    <property type="entry name" value="Sugar_transporter_CS"/>
</dbReference>
<keyword evidence="4 6" id="KW-1133">Transmembrane helix</keyword>
<feature type="transmembrane region" description="Helical" evidence="6">
    <location>
        <begin position="364"/>
        <end position="382"/>
    </location>
</feature>
<evidence type="ECO:0000256" key="4">
    <source>
        <dbReference type="ARBA" id="ARBA00022989"/>
    </source>
</evidence>
<feature type="transmembrane region" description="Helical" evidence="6">
    <location>
        <begin position="452"/>
        <end position="474"/>
    </location>
</feature>
<evidence type="ECO:0000256" key="3">
    <source>
        <dbReference type="ARBA" id="ARBA00022692"/>
    </source>
</evidence>
<dbReference type="EMBL" id="RXIC02000023">
    <property type="protein sequence ID" value="KAB1213586.1"/>
    <property type="molecule type" value="Genomic_DNA"/>
</dbReference>
<dbReference type="SUPFAM" id="SSF103473">
    <property type="entry name" value="MFS general substrate transporter"/>
    <property type="match status" value="1"/>
</dbReference>
<dbReference type="FunFam" id="1.20.1250.20:FF:000232">
    <property type="entry name" value="Organic cation/carnitine transporter 7"/>
    <property type="match status" value="1"/>
</dbReference>
<dbReference type="InterPro" id="IPR005828">
    <property type="entry name" value="MFS_sugar_transport-like"/>
</dbReference>
<comment type="caution">
    <text evidence="8">The sequence shown here is derived from an EMBL/GenBank/DDBJ whole genome shotgun (WGS) entry which is preliminary data.</text>
</comment>
<evidence type="ECO:0000256" key="6">
    <source>
        <dbReference type="SAM" id="Phobius"/>
    </source>
</evidence>
<keyword evidence="5 6" id="KW-0472">Membrane</keyword>
<evidence type="ECO:0000313" key="9">
    <source>
        <dbReference type="Proteomes" id="UP000516437"/>
    </source>
</evidence>
<evidence type="ECO:0000256" key="2">
    <source>
        <dbReference type="ARBA" id="ARBA00022448"/>
    </source>
</evidence>
<keyword evidence="2" id="KW-0813">Transport</keyword>
<dbReference type="Pfam" id="PF00083">
    <property type="entry name" value="Sugar_tr"/>
    <property type="match status" value="1"/>
</dbReference>
<comment type="subcellular location">
    <subcellularLocation>
        <location evidence="1">Membrane</location>
        <topology evidence="1">Multi-pass membrane protein</topology>
    </subcellularLocation>
</comment>
<feature type="transmembrane region" description="Helical" evidence="6">
    <location>
        <begin position="93"/>
        <end position="111"/>
    </location>
</feature>
<gene>
    <name evidence="8" type="ORF">CJ030_MR5G012368</name>
</gene>
<reference evidence="8 9" key="1">
    <citation type="journal article" date="2019" name="Plant Biotechnol. J.">
        <title>The red bayberry genome and genetic basis of sex determination.</title>
        <authorList>
            <person name="Jia H.M."/>
            <person name="Jia H.J."/>
            <person name="Cai Q.L."/>
            <person name="Wang Y."/>
            <person name="Zhao H.B."/>
            <person name="Yang W.F."/>
            <person name="Wang G.Y."/>
            <person name="Li Y.H."/>
            <person name="Zhan D.L."/>
            <person name="Shen Y.T."/>
            <person name="Niu Q.F."/>
            <person name="Chang L."/>
            <person name="Qiu J."/>
            <person name="Zhao L."/>
            <person name="Xie H.B."/>
            <person name="Fu W.Y."/>
            <person name="Jin J."/>
            <person name="Li X.W."/>
            <person name="Jiao Y."/>
            <person name="Zhou C.C."/>
            <person name="Tu T."/>
            <person name="Chai C.Y."/>
            <person name="Gao J.L."/>
            <person name="Fan L.J."/>
            <person name="van de Weg E."/>
            <person name="Wang J.Y."/>
            <person name="Gao Z.S."/>
        </authorList>
    </citation>
    <scope>NUCLEOTIDE SEQUENCE [LARGE SCALE GENOMIC DNA]</scope>
    <source>
        <tissue evidence="8">Leaves</tissue>
    </source>
</reference>
<feature type="transmembrane region" description="Helical" evidence="6">
    <location>
        <begin position="13"/>
        <end position="34"/>
    </location>
</feature>
<feature type="transmembrane region" description="Helical" evidence="6">
    <location>
        <begin position="64"/>
        <end position="81"/>
    </location>
</feature>
<proteinExistence type="predicted"/>
<dbReference type="PROSITE" id="PS00216">
    <property type="entry name" value="SUGAR_TRANSPORT_1"/>
    <property type="match status" value="1"/>
</dbReference>
<dbReference type="PANTHER" id="PTHR23511:SF5">
    <property type="entry name" value="MAJOR FACILITATOR-TYPE TRANSPORTER HXNZ-RELATED"/>
    <property type="match status" value="1"/>
</dbReference>
<protein>
    <submittedName>
        <fullName evidence="8">Organic cation/carnitine transporter 7</fullName>
    </submittedName>
</protein>
<evidence type="ECO:0000256" key="1">
    <source>
        <dbReference type="ARBA" id="ARBA00004141"/>
    </source>
</evidence>
<dbReference type="Proteomes" id="UP000516437">
    <property type="component" value="Chromosome 5"/>
</dbReference>
<feature type="transmembrane region" description="Helical" evidence="6">
    <location>
        <begin position="117"/>
        <end position="138"/>
    </location>
</feature>
<dbReference type="GO" id="GO:0016020">
    <property type="term" value="C:membrane"/>
    <property type="evidence" value="ECO:0007669"/>
    <property type="project" value="UniProtKB-SubCell"/>
</dbReference>
<evidence type="ECO:0000313" key="8">
    <source>
        <dbReference type="EMBL" id="KAB1213586.1"/>
    </source>
</evidence>
<feature type="domain" description="Major facilitator superfamily (MFS) profile" evidence="7">
    <location>
        <begin position="26"/>
        <end position="477"/>
    </location>
</feature>
<dbReference type="OrthoDB" id="4139357at2759"/>
<feature type="transmembrane region" description="Helical" evidence="6">
    <location>
        <begin position="291"/>
        <end position="310"/>
    </location>
</feature>
<feature type="transmembrane region" description="Helical" evidence="6">
    <location>
        <begin position="388"/>
        <end position="411"/>
    </location>
</feature>
<keyword evidence="3 6" id="KW-0812">Transmembrane</keyword>
<dbReference type="InterPro" id="IPR020846">
    <property type="entry name" value="MFS_dom"/>
</dbReference>
<dbReference type="PROSITE" id="PS50850">
    <property type="entry name" value="MFS"/>
    <property type="match status" value="1"/>
</dbReference>
<sequence length="497" mass="54044">MGDEAPRYTVDDALVTMGFGNFQILVLLYAGMGWVSEAMEVMLLSFLGSAVQSAWGLSSNEESLITTVVFAGMLVGAYSWGIVSDKHGRRKGFLITATVTAVAGFLSAFAPNYPSLLILRCLVGVGLGGIPVLASWFLEFIPAPSRGTWMVIFSAFWTLGTLLEASLAWLVMPNWGWRWLLALSSLPSSLLLLFYRLTPESPRYLCLKGRTSDAIMVLEKIARMNGTNLPSGVLVSDSQMELEEKSTPAEDTHMLSPRETESTTKKGILSRIWGISSLLVLLSPKLVRSTLLLWAVFFGNAFSYYGLVLLTSELKNGYSKCMQTKLPSQKSQDVNYRDIFITTLAEFPGLLISAAIVDKLGRKLSMSAMLFLCCVFLIPLVFHQPEGLTTALLFGARGCITAAFTIVYIYAPEVYPTSVRTTGVGVASSIGRIGGMVCPLVAVGLVQGCHQTASIVLFEIIIFFSGICVVLFPFETKGRELSDSVSSSPKGRNESVQ</sequence>
<dbReference type="GO" id="GO:0022857">
    <property type="term" value="F:transmembrane transporter activity"/>
    <property type="evidence" value="ECO:0007669"/>
    <property type="project" value="InterPro"/>
</dbReference>
<organism evidence="8 9">
    <name type="scientific">Morella rubra</name>
    <name type="common">Chinese bayberry</name>
    <dbReference type="NCBI Taxonomy" id="262757"/>
    <lineage>
        <taxon>Eukaryota</taxon>
        <taxon>Viridiplantae</taxon>
        <taxon>Streptophyta</taxon>
        <taxon>Embryophyta</taxon>
        <taxon>Tracheophyta</taxon>
        <taxon>Spermatophyta</taxon>
        <taxon>Magnoliopsida</taxon>
        <taxon>eudicotyledons</taxon>
        <taxon>Gunneridae</taxon>
        <taxon>Pentapetalae</taxon>
        <taxon>rosids</taxon>
        <taxon>fabids</taxon>
        <taxon>Fagales</taxon>
        <taxon>Myricaceae</taxon>
        <taxon>Morella</taxon>
    </lineage>
</organism>
<accession>A0A6A1VNS5</accession>
<name>A0A6A1VNS5_9ROSI</name>
<dbReference type="InterPro" id="IPR036259">
    <property type="entry name" value="MFS_trans_sf"/>
</dbReference>
<dbReference type="AlphaFoldDB" id="A0A6A1VNS5"/>
<dbReference type="Gene3D" id="1.20.1250.20">
    <property type="entry name" value="MFS general substrate transporter like domains"/>
    <property type="match status" value="1"/>
</dbReference>